<evidence type="ECO:0000313" key="2">
    <source>
        <dbReference type="EMBL" id="KAK2847558.1"/>
    </source>
</evidence>
<organism evidence="2 3">
    <name type="scientific">Channa striata</name>
    <name type="common">Snakehead murrel</name>
    <name type="synonym">Ophicephalus striatus</name>
    <dbReference type="NCBI Taxonomy" id="64152"/>
    <lineage>
        <taxon>Eukaryota</taxon>
        <taxon>Metazoa</taxon>
        <taxon>Chordata</taxon>
        <taxon>Craniata</taxon>
        <taxon>Vertebrata</taxon>
        <taxon>Euteleostomi</taxon>
        <taxon>Actinopterygii</taxon>
        <taxon>Neopterygii</taxon>
        <taxon>Teleostei</taxon>
        <taxon>Neoteleostei</taxon>
        <taxon>Acanthomorphata</taxon>
        <taxon>Anabantaria</taxon>
        <taxon>Anabantiformes</taxon>
        <taxon>Channoidei</taxon>
        <taxon>Channidae</taxon>
        <taxon>Channa</taxon>
    </lineage>
</organism>
<sequence length="352" mass="39270">MLFLYAIQLTALFLSSADERILATIMSGASAPFLEVNFCDPLCAITLLKSMFLPWYESPPRKADEADQDIDPETKLQHYRLFTGYEIRNDSIQRLRGRPHALPLHVLSYQILYIREHSISQYSSTASCTRLRWDRRPDSLPPGRSRSVLSLFFVAAVVPAVSGVFPVRQRPVTSFDGAGTPCGNACCRPHVEVVRYEAFIAYLTKEIGGGGSLADGTLIECLIKYRVWSPRARAYLQFDVQIHGAFASLKPRGPPSVRFLGKLLPVYCWLCFLCDCHGEARAKARALLVHLKETSGIDETATSATLRFQIRALEYLIENLSSAPPPGWGYTCQSIVRCVCETIRLVGSVCMP</sequence>
<name>A0AA88MXR8_CHASR</name>
<dbReference type="AlphaFoldDB" id="A0AA88MXR8"/>
<keyword evidence="1" id="KW-0732">Signal</keyword>
<dbReference type="EMBL" id="JAUPFM010000007">
    <property type="protein sequence ID" value="KAK2847558.1"/>
    <property type="molecule type" value="Genomic_DNA"/>
</dbReference>
<evidence type="ECO:0000256" key="1">
    <source>
        <dbReference type="SAM" id="SignalP"/>
    </source>
</evidence>
<dbReference type="Proteomes" id="UP001187415">
    <property type="component" value="Unassembled WGS sequence"/>
</dbReference>
<feature type="chain" id="PRO_5041745181" evidence="1">
    <location>
        <begin position="18"/>
        <end position="352"/>
    </location>
</feature>
<gene>
    <name evidence="2" type="ORF">Q5P01_010557</name>
</gene>
<comment type="caution">
    <text evidence="2">The sequence shown here is derived from an EMBL/GenBank/DDBJ whole genome shotgun (WGS) entry which is preliminary data.</text>
</comment>
<reference evidence="2" key="1">
    <citation type="submission" date="2023-07" db="EMBL/GenBank/DDBJ databases">
        <title>Chromosome-level Genome Assembly of Striped Snakehead (Channa striata).</title>
        <authorList>
            <person name="Liu H."/>
        </authorList>
    </citation>
    <scope>NUCLEOTIDE SEQUENCE</scope>
    <source>
        <strain evidence="2">Gz</strain>
        <tissue evidence="2">Muscle</tissue>
    </source>
</reference>
<protein>
    <submittedName>
        <fullName evidence="2">Uncharacterized protein</fullName>
    </submittedName>
</protein>
<proteinExistence type="predicted"/>
<feature type="signal peptide" evidence="1">
    <location>
        <begin position="1"/>
        <end position="17"/>
    </location>
</feature>
<accession>A0AA88MXR8</accession>
<evidence type="ECO:0000313" key="3">
    <source>
        <dbReference type="Proteomes" id="UP001187415"/>
    </source>
</evidence>
<keyword evidence="3" id="KW-1185">Reference proteome</keyword>